<dbReference type="Pfam" id="PF20150">
    <property type="entry name" value="2EXR"/>
    <property type="match status" value="1"/>
</dbReference>
<name>A0AAN6Q9J2_9PEZI</name>
<gene>
    <name evidence="2" type="ORF">N658DRAFT_482022</name>
</gene>
<evidence type="ECO:0000259" key="1">
    <source>
        <dbReference type="Pfam" id="PF20150"/>
    </source>
</evidence>
<reference evidence="2" key="1">
    <citation type="journal article" date="2023" name="Mol. Phylogenet. Evol.">
        <title>Genome-scale phylogeny and comparative genomics of the fungal order Sordariales.</title>
        <authorList>
            <person name="Hensen N."/>
            <person name="Bonometti L."/>
            <person name="Westerberg I."/>
            <person name="Brannstrom I.O."/>
            <person name="Guillou S."/>
            <person name="Cros-Aarteil S."/>
            <person name="Calhoun S."/>
            <person name="Haridas S."/>
            <person name="Kuo A."/>
            <person name="Mondo S."/>
            <person name="Pangilinan J."/>
            <person name="Riley R."/>
            <person name="LaButti K."/>
            <person name="Andreopoulos B."/>
            <person name="Lipzen A."/>
            <person name="Chen C."/>
            <person name="Yan M."/>
            <person name="Daum C."/>
            <person name="Ng V."/>
            <person name="Clum A."/>
            <person name="Steindorff A."/>
            <person name="Ohm R.A."/>
            <person name="Martin F."/>
            <person name="Silar P."/>
            <person name="Natvig D.O."/>
            <person name="Lalanne C."/>
            <person name="Gautier V."/>
            <person name="Ament-Velasquez S.L."/>
            <person name="Kruys A."/>
            <person name="Hutchinson M.I."/>
            <person name="Powell A.J."/>
            <person name="Barry K."/>
            <person name="Miller A.N."/>
            <person name="Grigoriev I.V."/>
            <person name="Debuchy R."/>
            <person name="Gladieux P."/>
            <person name="Hiltunen Thoren M."/>
            <person name="Johannesson H."/>
        </authorList>
    </citation>
    <scope>NUCLEOTIDE SEQUENCE</scope>
    <source>
        <strain evidence="2">CBS 757.83</strain>
    </source>
</reference>
<dbReference type="InterPro" id="IPR045518">
    <property type="entry name" value="2EXR"/>
</dbReference>
<protein>
    <recommendedName>
        <fullName evidence="1">2EXR domain-containing protein</fullName>
    </recommendedName>
</protein>
<feature type="domain" description="2EXR" evidence="1">
    <location>
        <begin position="7"/>
        <end position="84"/>
    </location>
</feature>
<sequence>MAPVFTFNRFPTEIRLLIWPLALPDHEPEIFVLEDSHMQSRLDTADGPPEPMTVDTAFPAVLHTCHESRNSVLWDSRLRLRFSPEAAIPSTTSFGSLGAMQEIADQCPELLSFSFVFHDSKIGDVHPAWDSTSAAGNRVPTEPFVELRRRSKLRRINPDLADATNIWEWVPERRTTVGEFYRLFLGRLDRHGENAHGPEDDSSNTEPDPPGAVLCFAQSFVKWQSGEWVEMFGW</sequence>
<comment type="caution">
    <text evidence="2">The sequence shown here is derived from an EMBL/GenBank/DDBJ whole genome shotgun (WGS) entry which is preliminary data.</text>
</comment>
<evidence type="ECO:0000313" key="2">
    <source>
        <dbReference type="EMBL" id="KAK4106083.1"/>
    </source>
</evidence>
<accession>A0AAN6Q9J2</accession>
<proteinExistence type="predicted"/>
<evidence type="ECO:0000313" key="3">
    <source>
        <dbReference type="Proteomes" id="UP001305647"/>
    </source>
</evidence>
<dbReference type="Proteomes" id="UP001305647">
    <property type="component" value="Unassembled WGS sequence"/>
</dbReference>
<dbReference type="AlphaFoldDB" id="A0AAN6Q9J2"/>
<reference evidence="2" key="2">
    <citation type="submission" date="2023-05" db="EMBL/GenBank/DDBJ databases">
        <authorList>
            <consortium name="Lawrence Berkeley National Laboratory"/>
            <person name="Steindorff A."/>
            <person name="Hensen N."/>
            <person name="Bonometti L."/>
            <person name="Westerberg I."/>
            <person name="Brannstrom I.O."/>
            <person name="Guillou S."/>
            <person name="Cros-Aarteil S."/>
            <person name="Calhoun S."/>
            <person name="Haridas S."/>
            <person name="Kuo A."/>
            <person name="Mondo S."/>
            <person name="Pangilinan J."/>
            <person name="Riley R."/>
            <person name="Labutti K."/>
            <person name="Andreopoulos B."/>
            <person name="Lipzen A."/>
            <person name="Chen C."/>
            <person name="Yanf M."/>
            <person name="Daum C."/>
            <person name="Ng V."/>
            <person name="Clum A."/>
            <person name="Ohm R."/>
            <person name="Martin F."/>
            <person name="Silar P."/>
            <person name="Natvig D."/>
            <person name="Lalanne C."/>
            <person name="Gautier V."/>
            <person name="Ament-Velasquez S.L."/>
            <person name="Kruys A."/>
            <person name="Hutchinson M.I."/>
            <person name="Powell A.J."/>
            <person name="Barry K."/>
            <person name="Miller A.N."/>
            <person name="Grigoriev I.V."/>
            <person name="Debuchy R."/>
            <person name="Gladieux P."/>
            <person name="Thoren M.H."/>
            <person name="Johannesson H."/>
        </authorList>
    </citation>
    <scope>NUCLEOTIDE SEQUENCE</scope>
    <source>
        <strain evidence="2">CBS 757.83</strain>
    </source>
</reference>
<keyword evidence="3" id="KW-1185">Reference proteome</keyword>
<dbReference type="EMBL" id="MU863624">
    <property type="protein sequence ID" value="KAK4106083.1"/>
    <property type="molecule type" value="Genomic_DNA"/>
</dbReference>
<organism evidence="2 3">
    <name type="scientific">Parathielavia hyrcaniae</name>
    <dbReference type="NCBI Taxonomy" id="113614"/>
    <lineage>
        <taxon>Eukaryota</taxon>
        <taxon>Fungi</taxon>
        <taxon>Dikarya</taxon>
        <taxon>Ascomycota</taxon>
        <taxon>Pezizomycotina</taxon>
        <taxon>Sordariomycetes</taxon>
        <taxon>Sordariomycetidae</taxon>
        <taxon>Sordariales</taxon>
        <taxon>Chaetomiaceae</taxon>
        <taxon>Parathielavia</taxon>
    </lineage>
</organism>